<dbReference type="InterPro" id="IPR036770">
    <property type="entry name" value="Ankyrin_rpt-contain_sf"/>
</dbReference>
<feature type="repeat" description="ANK" evidence="3">
    <location>
        <begin position="617"/>
        <end position="637"/>
    </location>
</feature>
<reference evidence="6" key="1">
    <citation type="journal article" date="2016" name="Genome Announc.">
        <title>Draft genome sequences of fungus Aspergillus calidoustus.</title>
        <authorList>
            <person name="Horn F."/>
            <person name="Linde J."/>
            <person name="Mattern D.J."/>
            <person name="Walther G."/>
            <person name="Guthke R."/>
            <person name="Scherlach K."/>
            <person name="Martin K."/>
            <person name="Brakhage A.A."/>
            <person name="Petzke L."/>
            <person name="Valiante V."/>
        </authorList>
    </citation>
    <scope>NUCLEOTIDE SEQUENCE [LARGE SCALE GENOMIC DNA]</scope>
    <source>
        <strain evidence="6">SF006504</strain>
    </source>
</reference>
<feature type="region of interest" description="Disordered" evidence="4">
    <location>
        <begin position="953"/>
        <end position="1095"/>
    </location>
</feature>
<evidence type="ECO:0000256" key="4">
    <source>
        <dbReference type="SAM" id="MobiDB-lite"/>
    </source>
</evidence>
<dbReference type="EMBL" id="CDMC01000001">
    <property type="protein sequence ID" value="CEL01602.1"/>
    <property type="molecule type" value="Genomic_DNA"/>
</dbReference>
<dbReference type="PROSITE" id="PS50297">
    <property type="entry name" value="ANK_REP_REGION"/>
    <property type="match status" value="9"/>
</dbReference>
<feature type="compositionally biased region" description="Low complexity" evidence="4">
    <location>
        <begin position="353"/>
        <end position="362"/>
    </location>
</feature>
<feature type="compositionally biased region" description="Basic and acidic residues" evidence="4">
    <location>
        <begin position="239"/>
        <end position="248"/>
    </location>
</feature>
<feature type="repeat" description="ANK" evidence="3">
    <location>
        <begin position="452"/>
        <end position="484"/>
    </location>
</feature>
<dbReference type="Proteomes" id="UP000054771">
    <property type="component" value="Unassembled WGS sequence"/>
</dbReference>
<feature type="region of interest" description="Disordered" evidence="4">
    <location>
        <begin position="234"/>
        <end position="254"/>
    </location>
</feature>
<dbReference type="InterPro" id="IPR002110">
    <property type="entry name" value="Ankyrin_rpt"/>
</dbReference>
<feature type="compositionally biased region" description="Polar residues" evidence="4">
    <location>
        <begin position="287"/>
        <end position="301"/>
    </location>
</feature>
<keyword evidence="1" id="KW-0677">Repeat</keyword>
<feature type="repeat" description="ANK" evidence="3">
    <location>
        <begin position="788"/>
        <end position="820"/>
    </location>
</feature>
<organism evidence="5 6">
    <name type="scientific">Aspergillus calidoustus</name>
    <dbReference type="NCBI Taxonomy" id="454130"/>
    <lineage>
        <taxon>Eukaryota</taxon>
        <taxon>Fungi</taxon>
        <taxon>Dikarya</taxon>
        <taxon>Ascomycota</taxon>
        <taxon>Pezizomycotina</taxon>
        <taxon>Eurotiomycetes</taxon>
        <taxon>Eurotiomycetidae</taxon>
        <taxon>Eurotiales</taxon>
        <taxon>Aspergillaceae</taxon>
        <taxon>Aspergillus</taxon>
        <taxon>Aspergillus subgen. Nidulantes</taxon>
    </lineage>
</organism>
<dbReference type="STRING" id="454130.A0A0U5FQ46"/>
<dbReference type="Pfam" id="PF12796">
    <property type="entry name" value="Ank_2"/>
    <property type="match status" value="3"/>
</dbReference>
<dbReference type="PRINTS" id="PR01415">
    <property type="entry name" value="ANKYRIN"/>
</dbReference>
<feature type="repeat" description="ANK" evidence="3">
    <location>
        <begin position="551"/>
        <end position="583"/>
    </location>
</feature>
<evidence type="ECO:0000256" key="1">
    <source>
        <dbReference type="ARBA" id="ARBA00022737"/>
    </source>
</evidence>
<dbReference type="AlphaFoldDB" id="A0A0U5FQ46"/>
<evidence type="ECO:0000313" key="5">
    <source>
        <dbReference type="EMBL" id="CEL01602.1"/>
    </source>
</evidence>
<feature type="region of interest" description="Disordered" evidence="4">
    <location>
        <begin position="287"/>
        <end position="380"/>
    </location>
</feature>
<feature type="region of interest" description="Disordered" evidence="4">
    <location>
        <begin position="890"/>
        <end position="918"/>
    </location>
</feature>
<feature type="compositionally biased region" description="Polar residues" evidence="4">
    <location>
        <begin position="983"/>
        <end position="994"/>
    </location>
</feature>
<feature type="compositionally biased region" description="Polar residues" evidence="4">
    <location>
        <begin position="890"/>
        <end position="911"/>
    </location>
</feature>
<protein>
    <submittedName>
        <fullName evidence="5">Uncharacterized protein</fullName>
    </submittedName>
</protein>
<dbReference type="Pfam" id="PF00023">
    <property type="entry name" value="Ank"/>
    <property type="match status" value="2"/>
</dbReference>
<dbReference type="PANTHER" id="PTHR24161">
    <property type="entry name" value="ANK_REP_REGION DOMAIN-CONTAINING PROTEIN-RELATED"/>
    <property type="match status" value="1"/>
</dbReference>
<dbReference type="SMART" id="SM00248">
    <property type="entry name" value="ANK"/>
    <property type="match status" value="13"/>
</dbReference>
<dbReference type="PROSITE" id="PS50088">
    <property type="entry name" value="ANK_REPEAT"/>
    <property type="match status" value="10"/>
</dbReference>
<feature type="repeat" description="ANK" evidence="3">
    <location>
        <begin position="719"/>
        <end position="751"/>
    </location>
</feature>
<keyword evidence="2 3" id="KW-0040">ANK repeat</keyword>
<feature type="repeat" description="ANK" evidence="3">
    <location>
        <begin position="684"/>
        <end position="716"/>
    </location>
</feature>
<dbReference type="GO" id="GO:0019706">
    <property type="term" value="F:protein-cysteine S-palmitoyltransferase activity"/>
    <property type="evidence" value="ECO:0007669"/>
    <property type="project" value="UniProtKB-EC"/>
</dbReference>
<dbReference type="Gene3D" id="1.25.40.20">
    <property type="entry name" value="Ankyrin repeat-containing domain"/>
    <property type="match status" value="2"/>
</dbReference>
<accession>A0A0U5FQ46</accession>
<name>A0A0U5FQ46_ASPCI</name>
<evidence type="ECO:0000256" key="3">
    <source>
        <dbReference type="PROSITE-ProRule" id="PRU00023"/>
    </source>
</evidence>
<feature type="repeat" description="ANK" evidence="3">
    <location>
        <begin position="518"/>
        <end position="550"/>
    </location>
</feature>
<dbReference type="PANTHER" id="PTHR24161:SF121">
    <property type="entry name" value="M-PHASE PHOSPHOPROTEIN 8"/>
    <property type="match status" value="1"/>
</dbReference>
<dbReference type="SUPFAM" id="SSF48403">
    <property type="entry name" value="Ankyrin repeat"/>
    <property type="match status" value="2"/>
</dbReference>
<evidence type="ECO:0000313" key="6">
    <source>
        <dbReference type="Proteomes" id="UP000054771"/>
    </source>
</evidence>
<gene>
    <name evidence="5" type="ORF">ASPCAL01182</name>
</gene>
<proteinExistence type="predicted"/>
<dbReference type="OrthoDB" id="194358at2759"/>
<dbReference type="Pfam" id="PF13637">
    <property type="entry name" value="Ank_4"/>
    <property type="match status" value="1"/>
</dbReference>
<evidence type="ECO:0000256" key="2">
    <source>
        <dbReference type="ARBA" id="ARBA00023043"/>
    </source>
</evidence>
<dbReference type="OMA" id="RPLCIAC"/>
<feature type="repeat" description="ANK" evidence="3">
    <location>
        <begin position="485"/>
        <end position="517"/>
    </location>
</feature>
<keyword evidence="6" id="KW-1185">Reference proteome</keyword>
<feature type="repeat" description="ANK" evidence="3">
    <location>
        <begin position="419"/>
        <end position="451"/>
    </location>
</feature>
<sequence length="1095" mass="119081">MDPLSAFGLISGAFQVGQVIAETLHGLASLRGKYQHADLTIGTLEHQLTTIRAAIAHLEDWRRLRLRKPSPAEYNRSLDVALDGCLTVVEALSEEILVLTQGASPNEAGIGFRARLRVVWREDVMRAHQDRLHSQVIALQLLVQACQCQSSAEQIELLRRAENRHIIWKVADDAATLRSSNRSRYASSRADTTSSLNQRVESTTGGTVFDFDGTLASSLPYIRAPPQVPTRLETWSTRSHGDQSHTTDEGYSSGVVTSTTVSRAGSLLLPAHPSGMINPTFGHSNSVALSPTARSPTSNYARRSKSDVTPMIKQNRDPESGSNTGSKREKFQSVLRRISYASLRPGSSPQVPTRATTSGSTAARRRQYDKDDVNTSIDISSPDGASAPLLVKTAQAGSWSDVERLLERGSELEARHRQSRRTALLVAAHCGNEAVVELLIRKNARLDAVDKTGSTALHLAASRGHCGVIELLVSESLDLETRDSRGRTALWVAAERGEIEATHLLLLSKAKVNARADGHMSALHVAAKQGDEAIVKLLVNAGADLEAKDGTMMTALHHACEKGHVGVMEILLDKKIDVDVPGSDRRSPLICAAAVGAVQATNLLLKRKASTRCVDDAGMTALHWAAYNGHTEIVEILCSKKGSTLKKVNVAGRTALHLAAMTSQFPVVELLLRKQMPMEGRCQSGLTALHYACLADSTEIAKLLLMSGADIESPMDGELHRRPVHIAAAQGSMRLLNLLCDKGASLDARDALGYRALGVASRAGHAAAVQNLLDRNSAVHMQLETWSRDDSPLCLAAASGHLPVVMLLLERGASPLKQDEQDWWPYQYAAYHGHPRILEILLTLTLPSSVADTLQFDSIGFAPAADISLECKREVLDLLYRAGHQPNSLLGSSTVPITSSSPMTPGPQQVMSRAAGPSDPVHMRAQFVSSLVPVPEFPSRTHLQEDIQELPGTLEQGLPDSRSQTPEQLHRPPGIDEYEEQQRQVPSQPTSSRTPMERAPPFESQMTTQTSPPACERQYSPAPIRPPLSHPTPVRDPSGFLLSRRRGLFEERFNDTPISIDDETTTQIPEAPPHSSRIEEEEEERWSSNSSPTPA</sequence>
<feature type="repeat" description="ANK" evidence="3">
    <location>
        <begin position="651"/>
        <end position="674"/>
    </location>
</feature>